<dbReference type="AlphaFoldDB" id="A0A1M7RL23"/>
<evidence type="ECO:0000313" key="2">
    <source>
        <dbReference type="EMBL" id="SHN46859.1"/>
    </source>
</evidence>
<proteinExistence type="predicted"/>
<protein>
    <recommendedName>
        <fullName evidence="4">Secreted protein</fullName>
    </recommendedName>
</protein>
<keyword evidence="1" id="KW-0732">Signal</keyword>
<name>A0A1M7RL23_9ACTN</name>
<reference evidence="2 3" key="1">
    <citation type="submission" date="2016-11" db="EMBL/GenBank/DDBJ databases">
        <authorList>
            <person name="Jaros S."/>
            <person name="Januszkiewicz K."/>
            <person name="Wedrychowicz H."/>
        </authorList>
    </citation>
    <scope>NUCLEOTIDE SEQUENCE [LARGE SCALE GENOMIC DNA]</scope>
    <source>
        <strain evidence="2 3">DSM 46144</strain>
    </source>
</reference>
<dbReference type="RefSeq" id="WP_143175656.1">
    <property type="nucleotide sequence ID" value="NZ_FRCS01000018.1"/>
</dbReference>
<dbReference type="STRING" id="134849.SAMN05443668_11892"/>
<evidence type="ECO:0000256" key="1">
    <source>
        <dbReference type="SAM" id="SignalP"/>
    </source>
</evidence>
<dbReference type="EMBL" id="FRCS01000018">
    <property type="protein sequence ID" value="SHN46859.1"/>
    <property type="molecule type" value="Genomic_DNA"/>
</dbReference>
<feature type="signal peptide" evidence="1">
    <location>
        <begin position="1"/>
        <end position="22"/>
    </location>
</feature>
<sequence>MRLRRWIVALVSTLLITGVFLAASGTAAQAGVYYGQDYGSVVHKASSGGHYNLNICNWSNDGLSAYLRVDPNDGRLLDYYDTSYSAPVPGDFWAGCVSMTKGFYIRKYRVCDPNGCGPWALPDVD</sequence>
<evidence type="ECO:0008006" key="4">
    <source>
        <dbReference type="Google" id="ProtNLM"/>
    </source>
</evidence>
<evidence type="ECO:0000313" key="3">
    <source>
        <dbReference type="Proteomes" id="UP000184440"/>
    </source>
</evidence>
<feature type="chain" id="PRO_5012703599" description="Secreted protein" evidence="1">
    <location>
        <begin position="23"/>
        <end position="125"/>
    </location>
</feature>
<accession>A0A1M7RL23</accession>
<gene>
    <name evidence="2" type="ORF">SAMN05443668_11892</name>
</gene>
<organism evidence="2 3">
    <name type="scientific">Cryptosporangium aurantiacum</name>
    <dbReference type="NCBI Taxonomy" id="134849"/>
    <lineage>
        <taxon>Bacteria</taxon>
        <taxon>Bacillati</taxon>
        <taxon>Actinomycetota</taxon>
        <taxon>Actinomycetes</taxon>
        <taxon>Cryptosporangiales</taxon>
        <taxon>Cryptosporangiaceae</taxon>
        <taxon>Cryptosporangium</taxon>
    </lineage>
</organism>
<dbReference type="Proteomes" id="UP000184440">
    <property type="component" value="Unassembled WGS sequence"/>
</dbReference>
<keyword evidence="3" id="KW-1185">Reference proteome</keyword>